<evidence type="ECO:0000256" key="3">
    <source>
        <dbReference type="ARBA" id="ARBA00023125"/>
    </source>
</evidence>
<gene>
    <name evidence="7" type="ORF">GH975_11720</name>
</gene>
<dbReference type="GO" id="GO:0003677">
    <property type="term" value="F:DNA binding"/>
    <property type="evidence" value="ECO:0007669"/>
    <property type="project" value="UniProtKB-KW"/>
</dbReference>
<sequence length="374" mass="41185">MLMMPMMATATSSSINEKPCLIMCFPRVWGSLYRQFVRLASDLSVQCLSRTVGRAYSSTMTTANARHPIRVVSLYTGLSPELIRAWEKRYQAVEPTRTDTGRRLYSDKDVDRLKLLKRASDNGRRISDIAGYSSQELTELISQDQPMVAAVEAVKQPDGSEVEALRASMMDAIREHNPAALDALLYRGSLQFTSPTLMEDVVAPLLRSIGEGTREGSLRISHEHMATAQIRTFLGAMRPASVEYQEAPRVIITTPSGQLHELGALMVSVTCASEGWMPIYLGPNTPADEIAVAAVASGAMAVGLSITYPADDPRLPGELRRLRRQLPDNIPIFIGGAAVRENSPLLQELHSPYLNSLHAVRDYLAELRQGIEGY</sequence>
<dbReference type="Gene3D" id="1.10.1240.10">
    <property type="entry name" value="Methionine synthase domain"/>
    <property type="match status" value="1"/>
</dbReference>
<dbReference type="OrthoDB" id="9800334at2"/>
<evidence type="ECO:0000256" key="1">
    <source>
        <dbReference type="ARBA" id="ARBA00022491"/>
    </source>
</evidence>
<dbReference type="Pfam" id="PF13411">
    <property type="entry name" value="MerR_1"/>
    <property type="match status" value="1"/>
</dbReference>
<keyword evidence="8" id="KW-1185">Reference proteome</keyword>
<feature type="domain" description="HTH merR-type" evidence="5">
    <location>
        <begin position="66"/>
        <end position="135"/>
    </location>
</feature>
<keyword evidence="1" id="KW-0678">Repressor</keyword>
<dbReference type="GO" id="GO:0046872">
    <property type="term" value="F:metal ion binding"/>
    <property type="evidence" value="ECO:0007669"/>
    <property type="project" value="InterPro"/>
</dbReference>
<dbReference type="PANTHER" id="PTHR30204:SF69">
    <property type="entry name" value="MERR-FAMILY TRANSCRIPTIONAL REGULATOR"/>
    <property type="match status" value="1"/>
</dbReference>
<evidence type="ECO:0000256" key="2">
    <source>
        <dbReference type="ARBA" id="ARBA00023015"/>
    </source>
</evidence>
<name>A0A5Q2QJE3_9GAMM</name>
<dbReference type="SMART" id="SM00422">
    <property type="entry name" value="HTH_MERR"/>
    <property type="match status" value="1"/>
</dbReference>
<dbReference type="InterPro" id="IPR000551">
    <property type="entry name" value="MerR-type_HTH_dom"/>
</dbReference>
<evidence type="ECO:0000259" key="5">
    <source>
        <dbReference type="PROSITE" id="PS50937"/>
    </source>
</evidence>
<evidence type="ECO:0000259" key="6">
    <source>
        <dbReference type="PROSITE" id="PS51332"/>
    </source>
</evidence>
<dbReference type="SUPFAM" id="SSF46955">
    <property type="entry name" value="Putative DNA-binding domain"/>
    <property type="match status" value="1"/>
</dbReference>
<reference evidence="7 8" key="1">
    <citation type="submission" date="2019-11" db="EMBL/GenBank/DDBJ databases">
        <authorList>
            <person name="Khan S.A."/>
            <person name="Jeon C.O."/>
            <person name="Chun B.H."/>
        </authorList>
    </citation>
    <scope>NUCLEOTIDE SEQUENCE [LARGE SCALE GENOMIC DNA]</scope>
    <source>
        <strain evidence="7 8">IMCC 1097</strain>
    </source>
</reference>
<dbReference type="InterPro" id="IPR006158">
    <property type="entry name" value="Cobalamin-bd"/>
</dbReference>
<protein>
    <submittedName>
        <fullName evidence="7">MerR family transcriptional regulator</fullName>
    </submittedName>
</protein>
<evidence type="ECO:0000313" key="7">
    <source>
        <dbReference type="EMBL" id="QGG81195.1"/>
    </source>
</evidence>
<dbReference type="Gene3D" id="1.10.1660.10">
    <property type="match status" value="1"/>
</dbReference>
<dbReference type="SUPFAM" id="SSF52242">
    <property type="entry name" value="Cobalamin (vitamin B12)-binding domain"/>
    <property type="match status" value="1"/>
</dbReference>
<dbReference type="PROSITE" id="PS50937">
    <property type="entry name" value="HTH_MERR_2"/>
    <property type="match status" value="1"/>
</dbReference>
<proteinExistence type="predicted"/>
<dbReference type="EMBL" id="CP045871">
    <property type="protein sequence ID" value="QGG81195.1"/>
    <property type="molecule type" value="Genomic_DNA"/>
</dbReference>
<dbReference type="InterPro" id="IPR009061">
    <property type="entry name" value="DNA-bd_dom_put_sf"/>
</dbReference>
<dbReference type="GO" id="GO:0003700">
    <property type="term" value="F:DNA-binding transcription factor activity"/>
    <property type="evidence" value="ECO:0007669"/>
    <property type="project" value="InterPro"/>
</dbReference>
<dbReference type="Proteomes" id="UP000388235">
    <property type="component" value="Chromosome"/>
</dbReference>
<dbReference type="InterPro" id="IPR036724">
    <property type="entry name" value="Cobalamin-bd_sf"/>
</dbReference>
<dbReference type="PANTHER" id="PTHR30204">
    <property type="entry name" value="REDOX-CYCLING DRUG-SENSING TRANSCRIPTIONAL ACTIVATOR SOXR"/>
    <property type="match status" value="1"/>
</dbReference>
<dbReference type="AlphaFoldDB" id="A0A5Q2QJE3"/>
<dbReference type="Pfam" id="PF02310">
    <property type="entry name" value="B12-binding"/>
    <property type="match status" value="1"/>
</dbReference>
<dbReference type="PROSITE" id="PS51332">
    <property type="entry name" value="B12_BINDING"/>
    <property type="match status" value="1"/>
</dbReference>
<dbReference type="InterPro" id="IPR047057">
    <property type="entry name" value="MerR_fam"/>
</dbReference>
<dbReference type="InterPro" id="IPR036594">
    <property type="entry name" value="Meth_synthase_dom"/>
</dbReference>
<dbReference type="CDD" id="cd02065">
    <property type="entry name" value="B12-binding_like"/>
    <property type="match status" value="1"/>
</dbReference>
<dbReference type="GO" id="GO:0031419">
    <property type="term" value="F:cobalamin binding"/>
    <property type="evidence" value="ECO:0007669"/>
    <property type="project" value="InterPro"/>
</dbReference>
<keyword evidence="3" id="KW-0238">DNA-binding</keyword>
<evidence type="ECO:0000313" key="8">
    <source>
        <dbReference type="Proteomes" id="UP000388235"/>
    </source>
</evidence>
<organism evidence="7 8">
    <name type="scientific">Litorivicinus lipolyticus</name>
    <dbReference type="NCBI Taxonomy" id="418701"/>
    <lineage>
        <taxon>Bacteria</taxon>
        <taxon>Pseudomonadati</taxon>
        <taxon>Pseudomonadota</taxon>
        <taxon>Gammaproteobacteria</taxon>
        <taxon>Oceanospirillales</taxon>
        <taxon>Litorivicinaceae</taxon>
        <taxon>Litorivicinus</taxon>
    </lineage>
</organism>
<dbReference type="Gene3D" id="3.40.50.280">
    <property type="entry name" value="Cobalamin-binding domain"/>
    <property type="match status" value="1"/>
</dbReference>
<feature type="domain" description="B12-binding" evidence="6">
    <location>
        <begin position="247"/>
        <end position="374"/>
    </location>
</feature>
<dbReference type="KEGG" id="llp:GH975_11720"/>
<evidence type="ECO:0000256" key="4">
    <source>
        <dbReference type="ARBA" id="ARBA00023163"/>
    </source>
</evidence>
<keyword evidence="2" id="KW-0805">Transcription regulation</keyword>
<keyword evidence="4" id="KW-0804">Transcription</keyword>
<accession>A0A5Q2QJE3</accession>